<keyword evidence="7" id="KW-0005">Acetoin biosynthesis</keyword>
<evidence type="ECO:0000256" key="8">
    <source>
        <dbReference type="ARBA" id="ARBA00023239"/>
    </source>
</evidence>
<evidence type="ECO:0000256" key="6">
    <source>
        <dbReference type="ARBA" id="ARBA00022793"/>
    </source>
</evidence>
<protein>
    <recommendedName>
        <fullName evidence="5">Alpha-acetolactate decarboxylase</fullName>
        <ecNumber evidence="4">4.1.1.5</ecNumber>
    </recommendedName>
</protein>
<dbReference type="PANTHER" id="PTHR35524:SF1">
    <property type="entry name" value="ALPHA-ACETOLACTATE DECARBOXYLASE"/>
    <property type="match status" value="1"/>
</dbReference>
<dbReference type="GO" id="GO:0047605">
    <property type="term" value="F:acetolactate decarboxylase activity"/>
    <property type="evidence" value="ECO:0007669"/>
    <property type="project" value="UniProtKB-EC"/>
</dbReference>
<evidence type="ECO:0000256" key="5">
    <source>
        <dbReference type="ARBA" id="ARBA00020164"/>
    </source>
</evidence>
<dbReference type="PIRSF" id="PIRSF001332">
    <property type="entry name" value="Acetolac_decarb"/>
    <property type="match status" value="1"/>
</dbReference>
<evidence type="ECO:0000313" key="10">
    <source>
        <dbReference type="Proteomes" id="UP000005741"/>
    </source>
</evidence>
<dbReference type="GO" id="GO:0045151">
    <property type="term" value="P:acetoin biosynthetic process"/>
    <property type="evidence" value="ECO:0007669"/>
    <property type="project" value="UniProtKB-KW"/>
</dbReference>
<reference evidence="9 10" key="1">
    <citation type="submission" date="2011-10" db="EMBL/GenBank/DDBJ databases">
        <title>The Improved High-Quality Draft genome of Methanoplanus limicola DSM 2279.</title>
        <authorList>
            <consortium name="US DOE Joint Genome Institute (JGI-PGF)"/>
            <person name="Lucas S."/>
            <person name="Copeland A."/>
            <person name="Lapidus A."/>
            <person name="Glavina del Rio T."/>
            <person name="Dalin E."/>
            <person name="Tice H."/>
            <person name="Bruce D."/>
            <person name="Goodwin L."/>
            <person name="Pitluck S."/>
            <person name="Peters L."/>
            <person name="Mikhailova N."/>
            <person name="Lu M."/>
            <person name="Kyrpides N."/>
            <person name="Mavromatis K."/>
            <person name="Ivanova N."/>
            <person name="Markowitz V."/>
            <person name="Cheng J.-F."/>
            <person name="Hugenholtz P."/>
            <person name="Woyke T."/>
            <person name="Wu D."/>
            <person name="Wirth R."/>
            <person name="Brambilla E.-M."/>
            <person name="Klenk H.-P."/>
            <person name="Eisen J.A."/>
        </authorList>
    </citation>
    <scope>NUCLEOTIDE SEQUENCE [LARGE SCALE GENOMIC DNA]</scope>
    <source>
        <strain evidence="9 10">DSM 2279</strain>
    </source>
</reference>
<dbReference type="OrthoDB" id="81038at2157"/>
<comment type="catalytic activity">
    <reaction evidence="1">
        <text>(2S)-2-acetolactate + H(+) = (R)-acetoin + CO2</text>
        <dbReference type="Rhea" id="RHEA:21580"/>
        <dbReference type="ChEBI" id="CHEBI:15378"/>
        <dbReference type="ChEBI" id="CHEBI:15686"/>
        <dbReference type="ChEBI" id="CHEBI:16526"/>
        <dbReference type="ChEBI" id="CHEBI:58476"/>
        <dbReference type="EC" id="4.1.1.5"/>
    </reaction>
</comment>
<evidence type="ECO:0000256" key="4">
    <source>
        <dbReference type="ARBA" id="ARBA00013204"/>
    </source>
</evidence>
<dbReference type="CDD" id="cd17299">
    <property type="entry name" value="acetolactate_decarboxylase"/>
    <property type="match status" value="1"/>
</dbReference>
<evidence type="ECO:0000256" key="2">
    <source>
        <dbReference type="ARBA" id="ARBA00005170"/>
    </source>
</evidence>
<evidence type="ECO:0000256" key="3">
    <source>
        <dbReference type="ARBA" id="ARBA00007106"/>
    </source>
</evidence>
<dbReference type="SUPFAM" id="SSF117856">
    <property type="entry name" value="AF0104/ALDC/Ptd012-like"/>
    <property type="match status" value="1"/>
</dbReference>
<gene>
    <name evidence="9" type="ORF">Metlim_0092</name>
</gene>
<dbReference type="NCBIfam" id="TIGR01252">
    <property type="entry name" value="acetolac_decarb"/>
    <property type="match status" value="1"/>
</dbReference>
<evidence type="ECO:0000256" key="7">
    <source>
        <dbReference type="ARBA" id="ARBA00023061"/>
    </source>
</evidence>
<keyword evidence="6" id="KW-0210">Decarboxylase</keyword>
<accession>H1YZ16</accession>
<dbReference type="PATRIC" id="fig|937775.9.peg.107"/>
<dbReference type="STRING" id="937775.Metlim_0092"/>
<dbReference type="Proteomes" id="UP000005741">
    <property type="component" value="Chromosome"/>
</dbReference>
<evidence type="ECO:0000313" key="9">
    <source>
        <dbReference type="EMBL" id="EHQ34245.1"/>
    </source>
</evidence>
<evidence type="ECO:0000256" key="1">
    <source>
        <dbReference type="ARBA" id="ARBA00001784"/>
    </source>
</evidence>
<dbReference type="Gene3D" id="3.30.1330.80">
    <property type="entry name" value="Hypothetical protein, similar to alpha- acetolactate decarboxylase, domain 2"/>
    <property type="match status" value="2"/>
</dbReference>
<dbReference type="InParanoid" id="H1YZ16"/>
<comment type="pathway">
    <text evidence="2">Polyol metabolism; (R,R)-butane-2,3-diol biosynthesis; (R,R)-butane-2,3-diol from pyruvate: step 2/3.</text>
</comment>
<keyword evidence="8" id="KW-0456">Lyase</keyword>
<sequence>MNKNYILGFVFAVALIFFIFAALSYDPSVNNDDSVYLFSPLDKLLKGDYNGTFAYSDVMLHGDTGLGTFDRLNGEMVAVDGEYYQVFCNGTVGEVSGSQTASFAEVKEFSPDIAFALESPKNYSGMKELLTDRFESDSNRSVIYAVRLDGYFSEVKTRSVKGQDEPYRPLEEVLSTDNQAFFERTGVKGTAVGYFHPSYMADLTSEGFHLHFISEDRKFGGHLVEFRMDYGVLSADRSDKVVLRTAGVSSDYF</sequence>
<dbReference type="RefSeq" id="WP_004075825.1">
    <property type="nucleotide sequence ID" value="NZ_CM001436.1"/>
</dbReference>
<dbReference type="Pfam" id="PF03306">
    <property type="entry name" value="AAL_decarboxy"/>
    <property type="match status" value="1"/>
</dbReference>
<dbReference type="AlphaFoldDB" id="H1YZ16"/>
<name>H1YZ16_9EURY</name>
<organism evidence="9 10">
    <name type="scientific">Methanoplanus limicola DSM 2279</name>
    <dbReference type="NCBI Taxonomy" id="937775"/>
    <lineage>
        <taxon>Archaea</taxon>
        <taxon>Methanobacteriati</taxon>
        <taxon>Methanobacteriota</taxon>
        <taxon>Stenosarchaea group</taxon>
        <taxon>Methanomicrobia</taxon>
        <taxon>Methanomicrobiales</taxon>
        <taxon>Methanomicrobiaceae</taxon>
        <taxon>Methanoplanus</taxon>
    </lineage>
</organism>
<dbReference type="EMBL" id="CM001436">
    <property type="protein sequence ID" value="EHQ34245.1"/>
    <property type="molecule type" value="Genomic_DNA"/>
</dbReference>
<dbReference type="HOGENOM" id="CLU_072561_0_0_2"/>
<comment type="similarity">
    <text evidence="3">Belongs to the alpha-acetolactate decarboxylase family.</text>
</comment>
<dbReference type="UniPathway" id="UPA00626">
    <property type="reaction ID" value="UER00678"/>
</dbReference>
<proteinExistence type="inferred from homology"/>
<keyword evidence="10" id="KW-1185">Reference proteome</keyword>
<dbReference type="PANTHER" id="PTHR35524">
    <property type="entry name" value="ALPHA-ACETOLACTATE DECARBOXYLASE"/>
    <property type="match status" value="1"/>
</dbReference>
<dbReference type="InterPro" id="IPR005128">
    <property type="entry name" value="Acetolactate_a_deCO2ase"/>
</dbReference>
<dbReference type="EC" id="4.1.1.5" evidence="4"/>